<dbReference type="CDD" id="cd06171">
    <property type="entry name" value="Sigma70_r4"/>
    <property type="match status" value="1"/>
</dbReference>
<evidence type="ECO:0000256" key="2">
    <source>
        <dbReference type="ARBA" id="ARBA00023015"/>
    </source>
</evidence>
<dbReference type="GO" id="GO:0006352">
    <property type="term" value="P:DNA-templated transcription initiation"/>
    <property type="evidence" value="ECO:0007669"/>
    <property type="project" value="InterPro"/>
</dbReference>
<name>A0A2W5F3P3_9SPHI</name>
<evidence type="ECO:0000313" key="7">
    <source>
        <dbReference type="EMBL" id="PZP48457.1"/>
    </source>
</evidence>
<dbReference type="Pfam" id="PF04542">
    <property type="entry name" value="Sigma70_r2"/>
    <property type="match status" value="1"/>
</dbReference>
<feature type="domain" description="RNA polymerase sigma-70 region 2" evidence="5">
    <location>
        <begin position="20"/>
        <end position="84"/>
    </location>
</feature>
<dbReference type="InterPro" id="IPR014284">
    <property type="entry name" value="RNA_pol_sigma-70_dom"/>
</dbReference>
<dbReference type="InterPro" id="IPR013249">
    <property type="entry name" value="RNA_pol_sigma70_r4_t2"/>
</dbReference>
<protein>
    <recommendedName>
        <fullName evidence="9">RNA polymerase, sigma-24 subunit, ECF subfamily</fullName>
    </recommendedName>
</protein>
<dbReference type="Proteomes" id="UP000249645">
    <property type="component" value="Unassembled WGS sequence"/>
</dbReference>
<dbReference type="Gene3D" id="1.10.1740.10">
    <property type="match status" value="1"/>
</dbReference>
<dbReference type="EMBL" id="QFOI01000162">
    <property type="protein sequence ID" value="PZP48457.1"/>
    <property type="molecule type" value="Genomic_DNA"/>
</dbReference>
<evidence type="ECO:0000256" key="3">
    <source>
        <dbReference type="ARBA" id="ARBA00023082"/>
    </source>
</evidence>
<dbReference type="SUPFAM" id="SSF88659">
    <property type="entry name" value="Sigma3 and sigma4 domains of RNA polymerase sigma factors"/>
    <property type="match status" value="1"/>
</dbReference>
<organism evidence="7 8">
    <name type="scientific">Pseudopedobacter saltans</name>
    <dbReference type="NCBI Taxonomy" id="151895"/>
    <lineage>
        <taxon>Bacteria</taxon>
        <taxon>Pseudomonadati</taxon>
        <taxon>Bacteroidota</taxon>
        <taxon>Sphingobacteriia</taxon>
        <taxon>Sphingobacteriales</taxon>
        <taxon>Sphingobacteriaceae</taxon>
        <taxon>Pseudopedobacter</taxon>
    </lineage>
</organism>
<dbReference type="GO" id="GO:0016987">
    <property type="term" value="F:sigma factor activity"/>
    <property type="evidence" value="ECO:0007669"/>
    <property type="project" value="UniProtKB-KW"/>
</dbReference>
<proteinExistence type="inferred from homology"/>
<dbReference type="Gene3D" id="1.10.10.10">
    <property type="entry name" value="Winged helix-like DNA-binding domain superfamily/Winged helix DNA-binding domain"/>
    <property type="match status" value="1"/>
</dbReference>
<evidence type="ECO:0000259" key="5">
    <source>
        <dbReference type="Pfam" id="PF04542"/>
    </source>
</evidence>
<dbReference type="InterPro" id="IPR036388">
    <property type="entry name" value="WH-like_DNA-bd_sf"/>
</dbReference>
<evidence type="ECO:0000256" key="1">
    <source>
        <dbReference type="ARBA" id="ARBA00010641"/>
    </source>
</evidence>
<keyword evidence="4" id="KW-0804">Transcription</keyword>
<dbReference type="Pfam" id="PF08281">
    <property type="entry name" value="Sigma70_r4_2"/>
    <property type="match status" value="1"/>
</dbReference>
<dbReference type="InterPro" id="IPR013325">
    <property type="entry name" value="RNA_pol_sigma_r2"/>
</dbReference>
<evidence type="ECO:0000256" key="4">
    <source>
        <dbReference type="ARBA" id="ARBA00023163"/>
    </source>
</evidence>
<comment type="similarity">
    <text evidence="1">Belongs to the sigma-70 factor family. ECF subfamily.</text>
</comment>
<feature type="domain" description="RNA polymerase sigma factor 70 region 4 type 2" evidence="6">
    <location>
        <begin position="119"/>
        <end position="170"/>
    </location>
</feature>
<reference evidence="7 8" key="1">
    <citation type="submission" date="2017-11" db="EMBL/GenBank/DDBJ databases">
        <title>Infants hospitalized years apart are colonized by the same room-sourced microbial strains.</title>
        <authorList>
            <person name="Brooks B."/>
            <person name="Olm M.R."/>
            <person name="Firek B.A."/>
            <person name="Baker R."/>
            <person name="Thomas B.C."/>
            <person name="Morowitz M.J."/>
            <person name="Banfield J.F."/>
        </authorList>
    </citation>
    <scope>NUCLEOTIDE SEQUENCE [LARGE SCALE GENOMIC DNA]</scope>
    <source>
        <strain evidence="7">S2_009_000_R2_76</strain>
    </source>
</reference>
<dbReference type="PANTHER" id="PTHR43133:SF46">
    <property type="entry name" value="RNA POLYMERASE SIGMA-70 FACTOR ECF SUBFAMILY"/>
    <property type="match status" value="1"/>
</dbReference>
<dbReference type="AlphaFoldDB" id="A0A2W5F3P3"/>
<dbReference type="NCBIfam" id="TIGR02937">
    <property type="entry name" value="sigma70-ECF"/>
    <property type="match status" value="1"/>
</dbReference>
<evidence type="ECO:0000259" key="6">
    <source>
        <dbReference type="Pfam" id="PF08281"/>
    </source>
</evidence>
<dbReference type="SUPFAM" id="SSF88946">
    <property type="entry name" value="Sigma2 domain of RNA polymerase sigma factors"/>
    <property type="match status" value="1"/>
</dbReference>
<dbReference type="InterPro" id="IPR013324">
    <property type="entry name" value="RNA_pol_sigma_r3/r4-like"/>
</dbReference>
<dbReference type="InterPro" id="IPR039425">
    <property type="entry name" value="RNA_pol_sigma-70-like"/>
</dbReference>
<keyword evidence="3" id="KW-0731">Sigma factor</keyword>
<dbReference type="PANTHER" id="PTHR43133">
    <property type="entry name" value="RNA POLYMERASE ECF-TYPE SIGMA FACTO"/>
    <property type="match status" value="1"/>
</dbReference>
<dbReference type="GO" id="GO:0003677">
    <property type="term" value="F:DNA binding"/>
    <property type="evidence" value="ECO:0007669"/>
    <property type="project" value="InterPro"/>
</dbReference>
<comment type="caution">
    <text evidence="7">The sequence shown here is derived from an EMBL/GenBank/DDBJ whole genome shotgun (WGS) entry which is preliminary data.</text>
</comment>
<evidence type="ECO:0008006" key="9">
    <source>
        <dbReference type="Google" id="ProtNLM"/>
    </source>
</evidence>
<sequence>MSIDIMSLRGGDRDTFDKLFYSYYPSVRNYVLGRVGNDYFAEEVAQLTFIRIWEKRSYLTDELDINVQVFRIAKTVLIDQLRSKCRKKNDLNFIISQNPQKDVEDQLFYNISYKDTFGRLNKILDTLPPVRKRVFELSKIKGFSHKEISGILNISTKTVECHISKALKQIKPLWSSLNVIAAVIVLLQK</sequence>
<evidence type="ECO:0000313" key="8">
    <source>
        <dbReference type="Proteomes" id="UP000249645"/>
    </source>
</evidence>
<gene>
    <name evidence="7" type="ORF">DI598_09960</name>
</gene>
<accession>A0A2W5F3P3</accession>
<dbReference type="InterPro" id="IPR007627">
    <property type="entry name" value="RNA_pol_sigma70_r2"/>
</dbReference>
<keyword evidence="2" id="KW-0805">Transcription regulation</keyword>